<evidence type="ECO:0000256" key="2">
    <source>
        <dbReference type="ARBA" id="ARBA00022989"/>
    </source>
</evidence>
<feature type="transmembrane region" description="Helical" evidence="3">
    <location>
        <begin position="12"/>
        <end position="31"/>
    </location>
</feature>
<feature type="transmembrane region" description="Helical" evidence="3">
    <location>
        <begin position="139"/>
        <end position="160"/>
    </location>
</feature>
<dbReference type="InterPro" id="IPR009825">
    <property type="entry name" value="ECF_substrate-spec-like"/>
</dbReference>
<evidence type="ECO:0000256" key="1">
    <source>
        <dbReference type="ARBA" id="ARBA00022692"/>
    </source>
</evidence>
<dbReference type="AlphaFoldDB" id="A0A0F4KR37"/>
<keyword evidence="5" id="KW-1185">Reference proteome</keyword>
<comment type="caution">
    <text evidence="4">The sequence shown here is derived from an EMBL/GenBank/DDBJ whole genome shotgun (WGS) entry which is preliminary data.</text>
</comment>
<keyword evidence="3" id="KW-0472">Membrane</keyword>
<dbReference type="OrthoDB" id="411368at2"/>
<dbReference type="Pfam" id="PF07155">
    <property type="entry name" value="ECF-ribofla_trS"/>
    <property type="match status" value="1"/>
</dbReference>
<keyword evidence="2 3" id="KW-1133">Transmembrane helix</keyword>
<feature type="transmembrane region" description="Helical" evidence="3">
    <location>
        <begin position="77"/>
        <end position="98"/>
    </location>
</feature>
<dbReference type="PANTHER" id="PTHR37815">
    <property type="entry name" value="UPF0397 PROTEIN BC_2624-RELATED"/>
    <property type="match status" value="1"/>
</dbReference>
<dbReference type="Gene3D" id="1.10.1760.20">
    <property type="match status" value="1"/>
</dbReference>
<evidence type="ECO:0000313" key="5">
    <source>
        <dbReference type="Proteomes" id="UP000033695"/>
    </source>
</evidence>
<feature type="transmembrane region" description="Helical" evidence="3">
    <location>
        <begin position="110"/>
        <end position="133"/>
    </location>
</feature>
<reference evidence="4 5" key="1">
    <citation type="submission" date="2014-12" db="EMBL/GenBank/DDBJ databases">
        <title>Comparative genomics of the lactic acid bacteria isolated from the honey bee gut.</title>
        <authorList>
            <person name="Ellegaard K.M."/>
            <person name="Tamarit D."/>
            <person name="Javelind E."/>
            <person name="Olofsson T."/>
            <person name="Andersson S.G."/>
            <person name="Vasquez A."/>
        </authorList>
    </citation>
    <scope>NUCLEOTIDE SEQUENCE [LARGE SCALE GENOMIC DNA]</scope>
    <source>
        <strain evidence="4 5">Hon2</strain>
    </source>
</reference>
<organism evidence="4 5">
    <name type="scientific">Bombilactobacillus mellis</name>
    <dbReference type="NCBI Taxonomy" id="1218508"/>
    <lineage>
        <taxon>Bacteria</taxon>
        <taxon>Bacillati</taxon>
        <taxon>Bacillota</taxon>
        <taxon>Bacilli</taxon>
        <taxon>Lactobacillales</taxon>
        <taxon>Lactobacillaceae</taxon>
        <taxon>Bombilactobacillus</taxon>
    </lineage>
</organism>
<dbReference type="PANTHER" id="PTHR37815:SF3">
    <property type="entry name" value="UPF0397 PROTEIN SPR0429"/>
    <property type="match status" value="1"/>
</dbReference>
<gene>
    <name evidence="4" type="ORF">JG29_09070</name>
</gene>
<accession>A0A0F4KR37</accession>
<dbReference type="HOGENOM" id="CLU_084705_1_1_9"/>
<evidence type="ECO:0000256" key="3">
    <source>
        <dbReference type="SAM" id="Phobius"/>
    </source>
</evidence>
<dbReference type="PATRIC" id="fig|1218508.4.peg.891"/>
<evidence type="ECO:0008006" key="6">
    <source>
        <dbReference type="Google" id="ProtNLM"/>
    </source>
</evidence>
<name>A0A0F4KR37_9LACO</name>
<protein>
    <recommendedName>
        <fullName evidence="6">ECF transporter S component</fullName>
    </recommendedName>
</protein>
<dbReference type="STRING" id="1218508.JG29_09070"/>
<evidence type="ECO:0000313" key="4">
    <source>
        <dbReference type="EMBL" id="KJY48508.1"/>
    </source>
</evidence>
<dbReference type="EMBL" id="JXBZ01000008">
    <property type="protein sequence ID" value="KJY48508.1"/>
    <property type="molecule type" value="Genomic_DNA"/>
</dbReference>
<dbReference type="Proteomes" id="UP000033695">
    <property type="component" value="Unassembled WGS sequence"/>
</dbReference>
<keyword evidence="1 3" id="KW-0812">Transmembrane</keyword>
<dbReference type="RefSeq" id="WP_045922777.1">
    <property type="nucleotide sequence ID" value="NZ_JBHTHW010000008.1"/>
</dbReference>
<dbReference type="GO" id="GO:0016020">
    <property type="term" value="C:membrane"/>
    <property type="evidence" value="ECO:0007669"/>
    <property type="project" value="InterPro"/>
</dbReference>
<sequence>MKQPQQNSSAATIAFLAMFITFNVVIARLVIIPVPWTHGNVNLCDSGIFIAAFLYGRKSGAIVGSLSGFLLDMISGYSQYLLFSFIIHGLEGWIAGVIGKHTAGPSQITAVLVAGLITIGGYYLADTILYGNWAGLADIVPNIIQIVVNAALAIILKPFIQKHFSRKGSL</sequence>
<proteinExistence type="predicted"/>